<organism evidence="2 3">
    <name type="scientific">Tagetes erecta</name>
    <name type="common">African marigold</name>
    <dbReference type="NCBI Taxonomy" id="13708"/>
    <lineage>
        <taxon>Eukaryota</taxon>
        <taxon>Viridiplantae</taxon>
        <taxon>Streptophyta</taxon>
        <taxon>Embryophyta</taxon>
        <taxon>Tracheophyta</taxon>
        <taxon>Spermatophyta</taxon>
        <taxon>Magnoliopsida</taxon>
        <taxon>eudicotyledons</taxon>
        <taxon>Gunneridae</taxon>
        <taxon>Pentapetalae</taxon>
        <taxon>asterids</taxon>
        <taxon>campanulids</taxon>
        <taxon>Asterales</taxon>
        <taxon>Asteraceae</taxon>
        <taxon>Asteroideae</taxon>
        <taxon>Heliantheae alliance</taxon>
        <taxon>Tageteae</taxon>
        <taxon>Tagetes</taxon>
    </lineage>
</organism>
<name>A0AAD8KS11_TARER</name>
<keyword evidence="3" id="KW-1185">Reference proteome</keyword>
<sequence>MSWWNFFDPPEDEEPSFNLNEMPTPEFYEQPALSQDFGEPPTFQDVNEEEKKPTFDLNEMPTPEYYFHESGPSYHIPVGDPYYDTQLSSVYSAEPSNYNTYVSYLAA</sequence>
<feature type="region of interest" description="Disordered" evidence="1">
    <location>
        <begin position="31"/>
        <end position="59"/>
    </location>
</feature>
<reference evidence="2" key="1">
    <citation type="journal article" date="2023" name="bioRxiv">
        <title>Improved chromosome-level genome assembly for marigold (Tagetes erecta).</title>
        <authorList>
            <person name="Jiang F."/>
            <person name="Yuan L."/>
            <person name="Wang S."/>
            <person name="Wang H."/>
            <person name="Xu D."/>
            <person name="Wang A."/>
            <person name="Fan W."/>
        </authorList>
    </citation>
    <scope>NUCLEOTIDE SEQUENCE</scope>
    <source>
        <strain evidence="2">WSJ</strain>
        <tissue evidence="2">Leaf</tissue>
    </source>
</reference>
<dbReference type="Proteomes" id="UP001229421">
    <property type="component" value="Unassembled WGS sequence"/>
</dbReference>
<gene>
    <name evidence="2" type="ORF">QVD17_16366</name>
</gene>
<comment type="caution">
    <text evidence="2">The sequence shown here is derived from an EMBL/GenBank/DDBJ whole genome shotgun (WGS) entry which is preliminary data.</text>
</comment>
<proteinExistence type="predicted"/>
<dbReference type="AlphaFoldDB" id="A0AAD8KS11"/>
<accession>A0AAD8KS11</accession>
<protein>
    <submittedName>
        <fullName evidence="2">Uncharacterized protein</fullName>
    </submittedName>
</protein>
<dbReference type="EMBL" id="JAUHHV010000004">
    <property type="protein sequence ID" value="KAK1427674.1"/>
    <property type="molecule type" value="Genomic_DNA"/>
</dbReference>
<evidence type="ECO:0000256" key="1">
    <source>
        <dbReference type="SAM" id="MobiDB-lite"/>
    </source>
</evidence>
<evidence type="ECO:0000313" key="3">
    <source>
        <dbReference type="Proteomes" id="UP001229421"/>
    </source>
</evidence>
<evidence type="ECO:0000313" key="2">
    <source>
        <dbReference type="EMBL" id="KAK1427674.1"/>
    </source>
</evidence>